<evidence type="ECO:0000256" key="7">
    <source>
        <dbReference type="ARBA" id="ARBA00023136"/>
    </source>
</evidence>
<evidence type="ECO:0000313" key="10">
    <source>
        <dbReference type="EMBL" id="PIE36105.1"/>
    </source>
</evidence>
<evidence type="ECO:0000256" key="5">
    <source>
        <dbReference type="ARBA" id="ARBA00022692"/>
    </source>
</evidence>
<evidence type="ECO:0000256" key="1">
    <source>
        <dbReference type="ARBA" id="ARBA00004651"/>
    </source>
</evidence>
<keyword evidence="2" id="KW-1003">Cell membrane</keyword>
<comment type="subcellular location">
    <subcellularLocation>
        <location evidence="1">Cell membrane</location>
        <topology evidence="1">Multi-pass membrane protein</topology>
    </subcellularLocation>
</comment>
<dbReference type="EMBL" id="PDSK01000025">
    <property type="protein sequence ID" value="PIE36105.1"/>
    <property type="molecule type" value="Genomic_DNA"/>
</dbReference>
<dbReference type="PANTHER" id="PTHR33908">
    <property type="entry name" value="MANNOSYLTRANSFERASE YKCB-RELATED"/>
    <property type="match status" value="1"/>
</dbReference>
<evidence type="ECO:0000256" key="8">
    <source>
        <dbReference type="SAM" id="Phobius"/>
    </source>
</evidence>
<feature type="transmembrane region" description="Helical" evidence="8">
    <location>
        <begin position="375"/>
        <end position="399"/>
    </location>
</feature>
<keyword evidence="7 8" id="KW-0472">Membrane</keyword>
<feature type="transmembrane region" description="Helical" evidence="8">
    <location>
        <begin position="71"/>
        <end position="90"/>
    </location>
</feature>
<feature type="transmembrane region" description="Helical" evidence="8">
    <location>
        <begin position="321"/>
        <end position="339"/>
    </location>
</feature>
<dbReference type="InterPro" id="IPR038731">
    <property type="entry name" value="RgtA/B/C-like"/>
</dbReference>
<feature type="transmembrane region" description="Helical" evidence="8">
    <location>
        <begin position="97"/>
        <end position="114"/>
    </location>
</feature>
<dbReference type="AlphaFoldDB" id="A0A2G6KKE4"/>
<proteinExistence type="predicted"/>
<gene>
    <name evidence="10" type="ORF">CSA56_01445</name>
</gene>
<dbReference type="PANTHER" id="PTHR33908:SF11">
    <property type="entry name" value="MEMBRANE PROTEIN"/>
    <property type="match status" value="1"/>
</dbReference>
<keyword evidence="5 8" id="KW-0812">Transmembrane</keyword>
<feature type="transmembrane region" description="Helical" evidence="8">
    <location>
        <begin position="283"/>
        <end position="309"/>
    </location>
</feature>
<feature type="transmembrane region" description="Helical" evidence="8">
    <location>
        <begin position="450"/>
        <end position="472"/>
    </location>
</feature>
<evidence type="ECO:0000256" key="2">
    <source>
        <dbReference type="ARBA" id="ARBA00022475"/>
    </source>
</evidence>
<keyword evidence="6 8" id="KW-1133">Transmembrane helix</keyword>
<feature type="transmembrane region" description="Helical" evidence="8">
    <location>
        <begin position="142"/>
        <end position="160"/>
    </location>
</feature>
<evidence type="ECO:0000256" key="3">
    <source>
        <dbReference type="ARBA" id="ARBA00022676"/>
    </source>
</evidence>
<organism evidence="10 11">
    <name type="scientific">candidate division KSB3 bacterium</name>
    <dbReference type="NCBI Taxonomy" id="2044937"/>
    <lineage>
        <taxon>Bacteria</taxon>
        <taxon>candidate division KSB3</taxon>
    </lineage>
</organism>
<feature type="transmembrane region" description="Helical" evidence="8">
    <location>
        <begin position="419"/>
        <end position="438"/>
    </location>
</feature>
<dbReference type="InterPro" id="IPR050297">
    <property type="entry name" value="LipidA_mod_glycosyltrf_83"/>
</dbReference>
<dbReference type="GO" id="GO:0009103">
    <property type="term" value="P:lipopolysaccharide biosynthetic process"/>
    <property type="evidence" value="ECO:0007669"/>
    <property type="project" value="UniProtKB-ARBA"/>
</dbReference>
<accession>A0A2G6KKE4</accession>
<feature type="transmembrane region" description="Helical" evidence="8">
    <location>
        <begin position="345"/>
        <end position="363"/>
    </location>
</feature>
<dbReference type="GO" id="GO:0005886">
    <property type="term" value="C:plasma membrane"/>
    <property type="evidence" value="ECO:0007669"/>
    <property type="project" value="UniProtKB-SubCell"/>
</dbReference>
<evidence type="ECO:0000256" key="4">
    <source>
        <dbReference type="ARBA" id="ARBA00022679"/>
    </source>
</evidence>
<protein>
    <recommendedName>
        <fullName evidence="9">Glycosyltransferase RgtA/B/C/D-like domain-containing protein</fullName>
    </recommendedName>
</protein>
<dbReference type="Pfam" id="PF13231">
    <property type="entry name" value="PMT_2"/>
    <property type="match status" value="1"/>
</dbReference>
<feature type="domain" description="Glycosyltransferase RgtA/B/C/D-like" evidence="9">
    <location>
        <begin position="78"/>
        <end position="232"/>
    </location>
</feature>
<evidence type="ECO:0000313" key="11">
    <source>
        <dbReference type="Proteomes" id="UP000230821"/>
    </source>
</evidence>
<feature type="transmembrane region" description="Helical" evidence="8">
    <location>
        <begin position="195"/>
        <end position="214"/>
    </location>
</feature>
<keyword evidence="4" id="KW-0808">Transferase</keyword>
<reference evidence="10 11" key="1">
    <citation type="submission" date="2017-10" db="EMBL/GenBank/DDBJ databases">
        <title>Novel microbial diversity and functional potential in the marine mammal oral microbiome.</title>
        <authorList>
            <person name="Dudek N.K."/>
            <person name="Sun C.L."/>
            <person name="Burstein D."/>
            <person name="Kantor R.S."/>
            <person name="Aliaga Goltsman D.S."/>
            <person name="Bik E.M."/>
            <person name="Thomas B.C."/>
            <person name="Banfield J.F."/>
            <person name="Relman D.A."/>
        </authorList>
    </citation>
    <scope>NUCLEOTIDE SEQUENCE [LARGE SCALE GENOMIC DNA]</scope>
    <source>
        <strain evidence="10">DOLJORAL78_47_16</strain>
    </source>
</reference>
<comment type="caution">
    <text evidence="10">The sequence shown here is derived from an EMBL/GenBank/DDBJ whole genome shotgun (WGS) entry which is preliminary data.</text>
</comment>
<dbReference type="GO" id="GO:0016763">
    <property type="term" value="F:pentosyltransferase activity"/>
    <property type="evidence" value="ECO:0007669"/>
    <property type="project" value="TreeGrafter"/>
</dbReference>
<feature type="transmembrane region" description="Helical" evidence="8">
    <location>
        <begin position="226"/>
        <end position="244"/>
    </location>
</feature>
<evidence type="ECO:0000259" key="9">
    <source>
        <dbReference type="Pfam" id="PF13231"/>
    </source>
</evidence>
<name>A0A2G6KKE4_9BACT</name>
<dbReference type="Proteomes" id="UP000230821">
    <property type="component" value="Unassembled WGS sequence"/>
</dbReference>
<keyword evidence="3" id="KW-0328">Glycosyltransferase</keyword>
<sequence>MNSSLHFVFSRKFLLLLFLVFLLTRVVHLTADPPQDLSWSLGLFFDEGVYNHNARNQILFGEWKLDEWNDYYYSAISTWIKYYVLGLIGVGRSQIRLISIAYSMLSLLFVYLAAKESYGKKTGLIALLLFGTNYVSTMYSRVGMQDTQTLTVFIIAFYFWQAGMRRLNEHGKLWSVYMFLAGVTVFISYTYKNLFLYLLPVPFVALFVSFLIHVRHPQRRIQIFKAFAALLLGTVSAFSLWYLTFYRPNQDIISQFGSFFTKQQMFPTTKLSKVLEIMQGNPLFAYLSHTPVVLFGAFFTLLALYVILFSEKRSALHDSDLYVMTWFWAVFLFTTIIAYRPMRYFLPILPPLCLLTARGLGRLNRPECLRPPRHLSVFFFPVAGLWLTIVFGFGLLPLRSRGIHSAPANTFISPTRFDTIGGLLASFLCLCVLWKFFTKKKWKIPVLPQRFFSVLALVLVLSSVICDGRWYYRWLRTLRFDVADTGRDLMTFIGDTPAYIGGMNAPGVAYDTPYKVLFSWDQFVNYRENPIEKYRLTHLFLGDGAGSDERRYYYRKYPRNMYRATPLRQYTIKNTVYTLFSLLEPRLEILLDRDQFHPNDKIEVPLRVINYDFREPRQFLLTWALYPLEETEIIEPWAKGERQELWMQAESYQEISIPGYIPDRAGKYSLLVSWQEPKVQIFQAEDAKSQIGRIVPDQAGGNTAVFHHGSLSSPEKGFIIYGDYRYFPAGAYEASFRIKVGENTSTEPILRLDAAGHYGKVTLPYLDVRGVDFPDVGQYHYILLPFLLKTGTSFVEFRVYTYGITDVWIDTIRLTAQEGVWREQPIEVRN</sequence>
<evidence type="ECO:0000256" key="6">
    <source>
        <dbReference type="ARBA" id="ARBA00022989"/>
    </source>
</evidence>
<feature type="transmembrane region" description="Helical" evidence="8">
    <location>
        <begin position="172"/>
        <end position="189"/>
    </location>
</feature>